<organism evidence="2 3">
    <name type="scientific">Armillaria solidipes</name>
    <dbReference type="NCBI Taxonomy" id="1076256"/>
    <lineage>
        <taxon>Eukaryota</taxon>
        <taxon>Fungi</taxon>
        <taxon>Dikarya</taxon>
        <taxon>Basidiomycota</taxon>
        <taxon>Agaricomycotina</taxon>
        <taxon>Agaricomycetes</taxon>
        <taxon>Agaricomycetidae</taxon>
        <taxon>Agaricales</taxon>
        <taxon>Marasmiineae</taxon>
        <taxon>Physalacriaceae</taxon>
        <taxon>Armillaria</taxon>
    </lineage>
</organism>
<feature type="compositionally biased region" description="Acidic residues" evidence="1">
    <location>
        <begin position="67"/>
        <end position="91"/>
    </location>
</feature>
<sequence length="1122" mass="125818">MTRASSSSAAPDLESDVPMVLNPVPSTAIPSMDWNLFDAHGGIDLGPSAQEQGLSQIAETLLQYMEDDPDNIGSDDDLDEPDERSDNEEEGIPLGGVGWRERTTSSAISRYWYPWPDRITCTLDILMHLPRSVFSHRQLDLFLWLLKENGVNDVPTMKTMQSLNDALQKLCGVTSLAYDGALGHKYFVNDLAQLIAQEMANPKVHPHPKFYPEDVGDKLSEANQADRWLKELDADQLTPMVRIGRSDFYIHKPAYLRDKRYCMPVQWFLCDQKLVAQCWGFKPIITDGQSGWAVIKRDNYEVPADLFLKNLPEMQRDASLYGIPDPTNILYTIDSQTNLHEPWLLTDPCKGNGWREKARGARVMSFPIWLYCDDTSGNVSKKWNKHNSFLFTPAGLPCSEGQKEYNVHFLSTSNIALPLEMLDGIADQLAEAEKNGIWAWDCELQEAVLVFPVVLAMLGDNPMQSEFACHIGLRGKFFCRVCDVKGKDVNDRDPSEHLPTLDTNSDCGSDHASNRSTGHSGAKRKGKKIIEDLKQMVKQIGNFIKPGKARTKAATLDQLNTYFAEAQKIGTETKLKTMWTESGVKDTYQLHFLQHLQNSFKKKRGAMNRQKALDEEIAALPENTSSPVWRIKGLDPHRNTPMEILHVILLGFVKYFWQDLIHNQLKGKEDKKALLETRLSSLDVSGLGISPLAGHTLVTYAGSLTGRDFRAIAQVAPYVIYDLVSEECCDAWISLSKMIPLIWQPQIDNLDSFLATLTNEPKFHILVHLPEHVRRFGPAMLFVTEAFESLNAIIRAKSVHSNRHAPSRDIGHAFAQGNQVRHLLSGGLFLLKDLFESRSVNPEPISKSFSRCKTDWTSVGPGPASLVAASNTVTGYLGLDDMLVHDRHPANALHESDPLLKLADTSPILITINQFVIVCNQSVPGENFVGQIKEILQHVDRDGAFSQDMYGMPGLKGTNEYRLMSLRDLLCMVNVQHDCASRKCEATGAAPVYQERERTDKTKATIIHHDYASHLMLNTTQMRDARHLQLYHISEARVTDEEVTHILRESTKKEVVIHNQLLQSARPTHILASRPSSPTANQPAVQPPVPPASHPARRSAVSNMTQYGSLPHMPVPHFHPYP</sequence>
<feature type="region of interest" description="Disordered" evidence="1">
    <location>
        <begin position="490"/>
        <end position="526"/>
    </location>
</feature>
<dbReference type="EMBL" id="KZ293459">
    <property type="protein sequence ID" value="PBK63272.1"/>
    <property type="molecule type" value="Genomic_DNA"/>
</dbReference>
<proteinExistence type="predicted"/>
<keyword evidence="3" id="KW-1185">Reference proteome</keyword>
<reference evidence="3" key="1">
    <citation type="journal article" date="2017" name="Nat. Ecol. Evol.">
        <title>Genome expansion and lineage-specific genetic innovations in the forest pathogenic fungi Armillaria.</title>
        <authorList>
            <person name="Sipos G."/>
            <person name="Prasanna A.N."/>
            <person name="Walter M.C."/>
            <person name="O'Connor E."/>
            <person name="Balint B."/>
            <person name="Krizsan K."/>
            <person name="Kiss B."/>
            <person name="Hess J."/>
            <person name="Varga T."/>
            <person name="Slot J."/>
            <person name="Riley R."/>
            <person name="Boka B."/>
            <person name="Rigling D."/>
            <person name="Barry K."/>
            <person name="Lee J."/>
            <person name="Mihaltcheva S."/>
            <person name="LaButti K."/>
            <person name="Lipzen A."/>
            <person name="Waldron R."/>
            <person name="Moloney N.M."/>
            <person name="Sperisen C."/>
            <person name="Kredics L."/>
            <person name="Vagvoelgyi C."/>
            <person name="Patrignani A."/>
            <person name="Fitzpatrick D."/>
            <person name="Nagy I."/>
            <person name="Doyle S."/>
            <person name="Anderson J.B."/>
            <person name="Grigoriev I.V."/>
            <person name="Gueldener U."/>
            <person name="Muensterkoetter M."/>
            <person name="Nagy L.G."/>
        </authorList>
    </citation>
    <scope>NUCLEOTIDE SEQUENCE [LARGE SCALE GENOMIC DNA]</scope>
    <source>
        <strain evidence="3">28-4</strain>
    </source>
</reference>
<name>A0A2H3B8D2_9AGAR</name>
<dbReference type="PANTHER" id="PTHR31912">
    <property type="entry name" value="IP13529P"/>
    <property type="match status" value="1"/>
</dbReference>
<dbReference type="AlphaFoldDB" id="A0A2H3B8D2"/>
<feature type="region of interest" description="Disordered" evidence="1">
    <location>
        <begin position="1071"/>
        <end position="1101"/>
    </location>
</feature>
<gene>
    <name evidence="2" type="ORF">ARMSODRAFT_1024021</name>
</gene>
<dbReference type="PANTHER" id="PTHR31912:SF34">
    <property type="entry name" value="NOTOCHORD-RELATED PROTEIN"/>
    <property type="match status" value="1"/>
</dbReference>
<evidence type="ECO:0000256" key="1">
    <source>
        <dbReference type="SAM" id="MobiDB-lite"/>
    </source>
</evidence>
<evidence type="ECO:0000313" key="3">
    <source>
        <dbReference type="Proteomes" id="UP000218334"/>
    </source>
</evidence>
<dbReference type="Proteomes" id="UP000218334">
    <property type="component" value="Unassembled WGS sequence"/>
</dbReference>
<feature type="region of interest" description="Disordered" evidence="1">
    <location>
        <begin position="67"/>
        <end position="98"/>
    </location>
</feature>
<evidence type="ECO:0000313" key="2">
    <source>
        <dbReference type="EMBL" id="PBK63272.1"/>
    </source>
</evidence>
<accession>A0A2H3B8D2</accession>
<protein>
    <submittedName>
        <fullName evidence="2">Uncharacterized protein</fullName>
    </submittedName>
</protein>
<dbReference type="STRING" id="1076256.A0A2H3B8D2"/>